<keyword evidence="9" id="KW-1185">Reference proteome</keyword>
<dbReference type="InterPro" id="IPR037185">
    <property type="entry name" value="EmrE-like"/>
</dbReference>
<comment type="subcellular location">
    <subcellularLocation>
        <location evidence="1">Membrane</location>
        <topology evidence="1">Multi-pass membrane protein</topology>
    </subcellularLocation>
</comment>
<accession>A0A0F0LJM0</accession>
<dbReference type="STRING" id="582680.RS86_01623"/>
<feature type="domain" description="EamA" evidence="7">
    <location>
        <begin position="162"/>
        <end position="298"/>
    </location>
</feature>
<evidence type="ECO:0000256" key="2">
    <source>
        <dbReference type="ARBA" id="ARBA00007362"/>
    </source>
</evidence>
<feature type="transmembrane region" description="Helical" evidence="6">
    <location>
        <begin position="251"/>
        <end position="276"/>
    </location>
</feature>
<dbReference type="PANTHER" id="PTHR32322">
    <property type="entry name" value="INNER MEMBRANE TRANSPORTER"/>
    <property type="match status" value="1"/>
</dbReference>
<dbReference type="AlphaFoldDB" id="A0A0F0LJM0"/>
<name>A0A0F0LJM0_9MICO</name>
<evidence type="ECO:0000256" key="1">
    <source>
        <dbReference type="ARBA" id="ARBA00004141"/>
    </source>
</evidence>
<evidence type="ECO:0000256" key="5">
    <source>
        <dbReference type="ARBA" id="ARBA00023136"/>
    </source>
</evidence>
<dbReference type="InterPro" id="IPR050638">
    <property type="entry name" value="AA-Vitamin_Transporters"/>
</dbReference>
<sequence>MAAPSRSAVLTASAYLALALTWGSSFLLMKVSLDSFSPAQIAIGRILIGALTLGALMALTRRRWPRERRIWGHMTVVAVFLCVLPFLLFAWAETLLPSGIAAVINATTPIWTAIATALTVRGARLHPGQVVGVLLGLCGVALAMGAWQVVSDPAFLASFPAQLACLGATASYGIAFTWMQRFVAGRHHHDALSIAAVQLTAAAAIGLLLAPFLALDPIRGGFAPAPVLALTTLGMLGTGLAYIWNTRVLSAWGAIAAASVTYLTPLVGIALGVILLAEPLTWYEPVGALVIILSVLLVQRRFDGLLLALRRRPSEAAAV</sequence>
<dbReference type="Proteomes" id="UP000033740">
    <property type="component" value="Unassembled WGS sequence"/>
</dbReference>
<feature type="transmembrane region" description="Helical" evidence="6">
    <location>
        <begin position="71"/>
        <end position="92"/>
    </location>
</feature>
<dbReference type="RefSeq" id="WP_045271735.1">
    <property type="nucleotide sequence ID" value="NZ_JYIX01000033.1"/>
</dbReference>
<dbReference type="GO" id="GO:0016020">
    <property type="term" value="C:membrane"/>
    <property type="evidence" value="ECO:0007669"/>
    <property type="project" value="UniProtKB-SubCell"/>
</dbReference>
<evidence type="ECO:0000313" key="8">
    <source>
        <dbReference type="EMBL" id="KJL33402.1"/>
    </source>
</evidence>
<dbReference type="InterPro" id="IPR000620">
    <property type="entry name" value="EamA_dom"/>
</dbReference>
<dbReference type="PATRIC" id="fig|582680.6.peg.1675"/>
<dbReference type="EMBL" id="JYIX01000033">
    <property type="protein sequence ID" value="KJL33402.1"/>
    <property type="molecule type" value="Genomic_DNA"/>
</dbReference>
<feature type="transmembrane region" description="Helical" evidence="6">
    <location>
        <begin position="98"/>
        <end position="118"/>
    </location>
</feature>
<dbReference type="Pfam" id="PF00892">
    <property type="entry name" value="EamA"/>
    <property type="match status" value="2"/>
</dbReference>
<organism evidence="8 9">
    <name type="scientific">Microbacterium azadirachtae</name>
    <dbReference type="NCBI Taxonomy" id="582680"/>
    <lineage>
        <taxon>Bacteria</taxon>
        <taxon>Bacillati</taxon>
        <taxon>Actinomycetota</taxon>
        <taxon>Actinomycetes</taxon>
        <taxon>Micrococcales</taxon>
        <taxon>Microbacteriaceae</taxon>
        <taxon>Microbacterium</taxon>
    </lineage>
</organism>
<evidence type="ECO:0000256" key="6">
    <source>
        <dbReference type="SAM" id="Phobius"/>
    </source>
</evidence>
<protein>
    <submittedName>
        <fullName evidence="8">Putative inner membrane transporter yiJE</fullName>
    </submittedName>
</protein>
<comment type="caution">
    <text evidence="8">The sequence shown here is derived from an EMBL/GenBank/DDBJ whole genome shotgun (WGS) entry which is preliminary data.</text>
</comment>
<reference evidence="8 9" key="1">
    <citation type="submission" date="2015-02" db="EMBL/GenBank/DDBJ databases">
        <title>Draft genome sequences of ten Microbacterium spp. with emphasis on heavy metal contaminated environments.</title>
        <authorList>
            <person name="Corretto E."/>
        </authorList>
    </citation>
    <scope>NUCLEOTIDE SEQUENCE [LARGE SCALE GENOMIC DNA]</scope>
    <source>
        <strain evidence="8 9">ARN176</strain>
    </source>
</reference>
<feature type="domain" description="EamA" evidence="7">
    <location>
        <begin position="15"/>
        <end position="143"/>
    </location>
</feature>
<evidence type="ECO:0000256" key="3">
    <source>
        <dbReference type="ARBA" id="ARBA00022692"/>
    </source>
</evidence>
<keyword evidence="4 6" id="KW-1133">Transmembrane helix</keyword>
<feature type="transmembrane region" description="Helical" evidence="6">
    <location>
        <begin position="156"/>
        <end position="179"/>
    </location>
</feature>
<feature type="transmembrane region" description="Helical" evidence="6">
    <location>
        <begin position="282"/>
        <end position="302"/>
    </location>
</feature>
<proteinExistence type="inferred from homology"/>
<feature type="transmembrane region" description="Helical" evidence="6">
    <location>
        <begin position="39"/>
        <end position="59"/>
    </location>
</feature>
<evidence type="ECO:0000259" key="7">
    <source>
        <dbReference type="Pfam" id="PF00892"/>
    </source>
</evidence>
<feature type="transmembrane region" description="Helical" evidence="6">
    <location>
        <begin position="221"/>
        <end position="244"/>
    </location>
</feature>
<keyword evidence="3 6" id="KW-0812">Transmembrane</keyword>
<comment type="similarity">
    <text evidence="2">Belongs to the EamA transporter family.</text>
</comment>
<feature type="transmembrane region" description="Helical" evidence="6">
    <location>
        <begin position="130"/>
        <end position="150"/>
    </location>
</feature>
<evidence type="ECO:0000256" key="4">
    <source>
        <dbReference type="ARBA" id="ARBA00022989"/>
    </source>
</evidence>
<keyword evidence="5 6" id="KW-0472">Membrane</keyword>
<dbReference type="PANTHER" id="PTHR32322:SF2">
    <property type="entry name" value="EAMA DOMAIN-CONTAINING PROTEIN"/>
    <property type="match status" value="1"/>
</dbReference>
<feature type="transmembrane region" description="Helical" evidence="6">
    <location>
        <begin position="191"/>
        <end position="215"/>
    </location>
</feature>
<dbReference type="SUPFAM" id="SSF103481">
    <property type="entry name" value="Multidrug resistance efflux transporter EmrE"/>
    <property type="match status" value="2"/>
</dbReference>
<gene>
    <name evidence="8" type="primary">yijE</name>
    <name evidence="8" type="ORF">RS86_01623</name>
</gene>
<evidence type="ECO:0000313" key="9">
    <source>
        <dbReference type="Proteomes" id="UP000033740"/>
    </source>
</evidence>